<dbReference type="GO" id="GO:0003677">
    <property type="term" value="F:DNA binding"/>
    <property type="evidence" value="ECO:0007669"/>
    <property type="project" value="UniProtKB-KW"/>
</dbReference>
<evidence type="ECO:0000256" key="1">
    <source>
        <dbReference type="ARBA" id="ARBA00023015"/>
    </source>
</evidence>
<keyword evidence="1" id="KW-0805">Transcription regulation</keyword>
<dbReference type="PANTHER" id="PTHR30363:SF44">
    <property type="entry name" value="AGA OPERON TRANSCRIPTIONAL REPRESSOR-RELATED"/>
    <property type="match status" value="1"/>
</dbReference>
<dbReference type="PANTHER" id="PTHR30363">
    <property type="entry name" value="HTH-TYPE TRANSCRIPTIONAL REGULATOR SRLR-RELATED"/>
    <property type="match status" value="1"/>
</dbReference>
<reference evidence="5 6" key="1">
    <citation type="submission" date="2017-07" db="EMBL/GenBank/DDBJ databases">
        <title>Genome sequencing and assembly of Paenibacillus rigui.</title>
        <authorList>
            <person name="Mayilraj S."/>
        </authorList>
    </citation>
    <scope>NUCLEOTIDE SEQUENCE [LARGE SCALE GENOMIC DNA]</scope>
    <source>
        <strain evidence="5 6">JCM 16352</strain>
    </source>
</reference>
<evidence type="ECO:0000313" key="6">
    <source>
        <dbReference type="Proteomes" id="UP000215509"/>
    </source>
</evidence>
<keyword evidence="2" id="KW-0238">DNA-binding</keyword>
<dbReference type="Pfam" id="PF00455">
    <property type="entry name" value="DeoRC"/>
    <property type="match status" value="1"/>
</dbReference>
<dbReference type="SUPFAM" id="SSF100950">
    <property type="entry name" value="NagB/RpiA/CoA transferase-like"/>
    <property type="match status" value="1"/>
</dbReference>
<dbReference type="SUPFAM" id="SSF46785">
    <property type="entry name" value="Winged helix' DNA-binding domain"/>
    <property type="match status" value="1"/>
</dbReference>
<dbReference type="OrthoDB" id="9797223at2"/>
<dbReference type="Gene3D" id="3.40.50.1360">
    <property type="match status" value="1"/>
</dbReference>
<dbReference type="SMART" id="SM01134">
    <property type="entry name" value="DeoRC"/>
    <property type="match status" value="1"/>
</dbReference>
<keyword evidence="6" id="KW-1185">Reference proteome</keyword>
<dbReference type="InterPro" id="IPR036390">
    <property type="entry name" value="WH_DNA-bd_sf"/>
</dbReference>
<dbReference type="PRINTS" id="PR00037">
    <property type="entry name" value="HTHLACR"/>
</dbReference>
<evidence type="ECO:0000256" key="3">
    <source>
        <dbReference type="ARBA" id="ARBA00023163"/>
    </source>
</evidence>
<dbReference type="PROSITE" id="PS51000">
    <property type="entry name" value="HTH_DEOR_2"/>
    <property type="match status" value="1"/>
</dbReference>
<sequence length="258" mass="28345">MFALERLNKIKELVLKQKRVDVFELSEMFSVTEVTIRRDLDKLEQSGFLVKTYGGAVLNEIVAAPAAAVQAEGDAKQAEEKRMIGKIASQMVEDGEAIFLGAGSTCMEIAKNIKDKKITVLTNDLATGLELKDATGLKTIVIGGDLVPSTSMLVGGFALQMLKGIYINKAFLGVKGAQFDSGYTVSNYEEAMILQEVSKISSEIIIAADYTKFNAKGFARLGDLTMAKKVITNKQVPGEYKKYYFEQAVKLYTTFEFQ</sequence>
<dbReference type="InterPro" id="IPR037171">
    <property type="entry name" value="NagB/RpiA_transferase-like"/>
</dbReference>
<dbReference type="Proteomes" id="UP000215509">
    <property type="component" value="Unassembled WGS sequence"/>
</dbReference>
<gene>
    <name evidence="5" type="ORF">CF651_05170</name>
</gene>
<evidence type="ECO:0000259" key="4">
    <source>
        <dbReference type="PROSITE" id="PS51000"/>
    </source>
</evidence>
<dbReference type="SMART" id="SM00420">
    <property type="entry name" value="HTH_DEOR"/>
    <property type="match status" value="1"/>
</dbReference>
<dbReference type="InterPro" id="IPR018356">
    <property type="entry name" value="Tscrpt_reg_HTH_DeoR_CS"/>
</dbReference>
<dbReference type="GO" id="GO:0003700">
    <property type="term" value="F:DNA-binding transcription factor activity"/>
    <property type="evidence" value="ECO:0007669"/>
    <property type="project" value="InterPro"/>
</dbReference>
<dbReference type="InterPro" id="IPR014036">
    <property type="entry name" value="DeoR-like_C"/>
</dbReference>
<dbReference type="AlphaFoldDB" id="A0A229UW35"/>
<accession>A0A229UW35</accession>
<evidence type="ECO:0000313" key="5">
    <source>
        <dbReference type="EMBL" id="OXM87491.1"/>
    </source>
</evidence>
<comment type="caution">
    <text evidence="5">The sequence shown here is derived from an EMBL/GenBank/DDBJ whole genome shotgun (WGS) entry which is preliminary data.</text>
</comment>
<name>A0A229UW35_9BACL</name>
<dbReference type="RefSeq" id="WP_094013788.1">
    <property type="nucleotide sequence ID" value="NZ_NMQW01000005.1"/>
</dbReference>
<dbReference type="InterPro" id="IPR036388">
    <property type="entry name" value="WH-like_DNA-bd_sf"/>
</dbReference>
<proteinExistence type="predicted"/>
<evidence type="ECO:0000256" key="2">
    <source>
        <dbReference type="ARBA" id="ARBA00023125"/>
    </source>
</evidence>
<keyword evidence="3" id="KW-0804">Transcription</keyword>
<dbReference type="InterPro" id="IPR050313">
    <property type="entry name" value="Carb_Metab_HTH_regulators"/>
</dbReference>
<feature type="domain" description="HTH deoR-type" evidence="4">
    <location>
        <begin position="3"/>
        <end position="58"/>
    </location>
</feature>
<dbReference type="PROSITE" id="PS00894">
    <property type="entry name" value="HTH_DEOR_1"/>
    <property type="match status" value="1"/>
</dbReference>
<dbReference type="EMBL" id="NMQW01000005">
    <property type="protein sequence ID" value="OXM87491.1"/>
    <property type="molecule type" value="Genomic_DNA"/>
</dbReference>
<organism evidence="5 6">
    <name type="scientific">Paenibacillus rigui</name>
    <dbReference type="NCBI Taxonomy" id="554312"/>
    <lineage>
        <taxon>Bacteria</taxon>
        <taxon>Bacillati</taxon>
        <taxon>Bacillota</taxon>
        <taxon>Bacilli</taxon>
        <taxon>Bacillales</taxon>
        <taxon>Paenibacillaceae</taxon>
        <taxon>Paenibacillus</taxon>
    </lineage>
</organism>
<dbReference type="Gene3D" id="1.10.10.10">
    <property type="entry name" value="Winged helix-like DNA-binding domain superfamily/Winged helix DNA-binding domain"/>
    <property type="match status" value="1"/>
</dbReference>
<dbReference type="InterPro" id="IPR001034">
    <property type="entry name" value="DeoR_HTH"/>
</dbReference>
<dbReference type="Pfam" id="PF08220">
    <property type="entry name" value="HTH_DeoR"/>
    <property type="match status" value="1"/>
</dbReference>
<protein>
    <submittedName>
        <fullName evidence="5">DeoR family transcriptional regulator</fullName>
    </submittedName>
</protein>